<feature type="active site" description="Proton acceptor; specific for D-alanine" evidence="5">
    <location>
        <position position="39"/>
    </location>
</feature>
<sequence>MDGYYRPTVAEISLDALGRNIGAFRERIAAGTKLLASVKANGYGHGAVEIARRAVAAGVDYLGVAFLDEALELRAAGINAPILVLGYTPPEGLGLAREQDVTVTVYRNDSLDAIAMLPDIGNKLKVHVKIDSGMGRLGLLPGEGAQRFLERAFELPQLEVEGMFTHFANADEKDKTYTMLQVERFASVTDDVRRMGKTIPIIHSGNSATGIDLPEYAGNMLRLGIGMYGLYPSNEVNADEVKLEPVMTLKTSIVHVKSLAAGEGIGYGTRYFTSGRETIGTLPIGYADGFTRMLTGKAEVLVRGRKVPVVGTIAMDQCMIRLDDALAEGEPAFMPGEEVVIIGRQGEETLTADDIADKLGTINYEVTCMLAARVPRVYRSQGEVASVVNPLLG</sequence>
<comment type="function">
    <text evidence="5">Catalyzes the interconversion of L-alanine and D-alanine. May also act on other amino acids.</text>
</comment>
<feature type="modified residue" description="N6-(pyridoxal phosphate)lysine" evidence="5 6">
    <location>
        <position position="39"/>
    </location>
</feature>
<dbReference type="Pfam" id="PF01168">
    <property type="entry name" value="Ala_racemase_N"/>
    <property type="match status" value="1"/>
</dbReference>
<keyword evidence="3 5" id="KW-0663">Pyridoxal phosphate</keyword>
<proteinExistence type="inferred from homology"/>
<dbReference type="SMART" id="SM01005">
    <property type="entry name" value="Ala_racemase_C"/>
    <property type="match status" value="1"/>
</dbReference>
<dbReference type="OrthoDB" id="9813814at2"/>
<comment type="pathway">
    <text evidence="5">Amino-acid biosynthesis; D-alanine biosynthesis; D-alanine from L-alanine: step 1/1.</text>
</comment>
<dbReference type="Gene3D" id="3.20.20.10">
    <property type="entry name" value="Alanine racemase"/>
    <property type="match status" value="1"/>
</dbReference>
<evidence type="ECO:0000259" key="8">
    <source>
        <dbReference type="SMART" id="SM01005"/>
    </source>
</evidence>
<dbReference type="RefSeq" id="WP_120980028.1">
    <property type="nucleotide sequence ID" value="NZ_RBZM01000017.1"/>
</dbReference>
<evidence type="ECO:0000256" key="3">
    <source>
        <dbReference type="ARBA" id="ARBA00022898"/>
    </source>
</evidence>
<dbReference type="InterPro" id="IPR011079">
    <property type="entry name" value="Ala_racemase_C"/>
</dbReference>
<comment type="catalytic activity">
    <reaction evidence="1 5">
        <text>L-alanine = D-alanine</text>
        <dbReference type="Rhea" id="RHEA:20249"/>
        <dbReference type="ChEBI" id="CHEBI:57416"/>
        <dbReference type="ChEBI" id="CHEBI:57972"/>
        <dbReference type="EC" id="5.1.1.1"/>
    </reaction>
</comment>
<name>A0A494X363_9BACL</name>
<dbReference type="GO" id="GO:0008784">
    <property type="term" value="F:alanine racemase activity"/>
    <property type="evidence" value="ECO:0007669"/>
    <property type="project" value="UniProtKB-UniRule"/>
</dbReference>
<dbReference type="InterPro" id="IPR001608">
    <property type="entry name" value="Ala_racemase_N"/>
</dbReference>
<organism evidence="9 10">
    <name type="scientific">Cohnella endophytica</name>
    <dbReference type="NCBI Taxonomy" id="2419778"/>
    <lineage>
        <taxon>Bacteria</taxon>
        <taxon>Bacillati</taxon>
        <taxon>Bacillota</taxon>
        <taxon>Bacilli</taxon>
        <taxon>Bacillales</taxon>
        <taxon>Paenibacillaceae</taxon>
        <taxon>Cohnella</taxon>
    </lineage>
</organism>
<dbReference type="InterPro" id="IPR009006">
    <property type="entry name" value="Ala_racemase/Decarboxylase_C"/>
</dbReference>
<reference evidence="9 10" key="1">
    <citation type="submission" date="2018-10" db="EMBL/GenBank/DDBJ databases">
        <title>Cohnella sp. M2MS4P-1, whole genome shotgun sequence.</title>
        <authorList>
            <person name="Tuo L."/>
        </authorList>
    </citation>
    <scope>NUCLEOTIDE SEQUENCE [LARGE SCALE GENOMIC DNA]</scope>
    <source>
        <strain evidence="9 10">M2MS4P-1</strain>
    </source>
</reference>
<dbReference type="GO" id="GO:0030632">
    <property type="term" value="P:D-alanine biosynthetic process"/>
    <property type="evidence" value="ECO:0007669"/>
    <property type="project" value="UniProtKB-UniRule"/>
</dbReference>
<dbReference type="InterPro" id="IPR020622">
    <property type="entry name" value="Ala_racemase_pyridoxalP-BS"/>
</dbReference>
<dbReference type="PRINTS" id="PR00992">
    <property type="entry name" value="ALARACEMASE"/>
</dbReference>
<dbReference type="EMBL" id="RBZM01000017">
    <property type="protein sequence ID" value="RKP44802.1"/>
    <property type="molecule type" value="Genomic_DNA"/>
</dbReference>
<dbReference type="GO" id="GO:0009252">
    <property type="term" value="P:peptidoglycan biosynthetic process"/>
    <property type="evidence" value="ECO:0007669"/>
    <property type="project" value="TreeGrafter"/>
</dbReference>
<evidence type="ECO:0000256" key="1">
    <source>
        <dbReference type="ARBA" id="ARBA00000316"/>
    </source>
</evidence>
<dbReference type="Pfam" id="PF00842">
    <property type="entry name" value="Ala_racemase_C"/>
    <property type="match status" value="1"/>
</dbReference>
<comment type="cofactor">
    <cofactor evidence="2 5 6">
        <name>pyridoxal 5'-phosphate</name>
        <dbReference type="ChEBI" id="CHEBI:597326"/>
    </cofactor>
</comment>
<dbReference type="InterPro" id="IPR000821">
    <property type="entry name" value="Ala_racemase"/>
</dbReference>
<keyword evidence="4 5" id="KW-0413">Isomerase</keyword>
<dbReference type="Proteomes" id="UP000282076">
    <property type="component" value="Unassembled WGS sequence"/>
</dbReference>
<feature type="domain" description="Alanine racemase C-terminal" evidence="8">
    <location>
        <begin position="246"/>
        <end position="379"/>
    </location>
</feature>
<comment type="caution">
    <text evidence="9">The sequence shown here is derived from an EMBL/GenBank/DDBJ whole genome shotgun (WGS) entry which is preliminary data.</text>
</comment>
<dbReference type="SUPFAM" id="SSF51419">
    <property type="entry name" value="PLP-binding barrel"/>
    <property type="match status" value="1"/>
</dbReference>
<dbReference type="NCBIfam" id="TIGR00492">
    <property type="entry name" value="alr"/>
    <property type="match status" value="1"/>
</dbReference>
<dbReference type="CDD" id="cd00430">
    <property type="entry name" value="PLPDE_III_AR"/>
    <property type="match status" value="1"/>
</dbReference>
<evidence type="ECO:0000256" key="4">
    <source>
        <dbReference type="ARBA" id="ARBA00023235"/>
    </source>
</evidence>
<dbReference type="UniPathway" id="UPA00042">
    <property type="reaction ID" value="UER00497"/>
</dbReference>
<dbReference type="FunFam" id="2.40.37.10:FF:000006">
    <property type="entry name" value="Alanine racemase"/>
    <property type="match status" value="1"/>
</dbReference>
<evidence type="ECO:0000256" key="6">
    <source>
        <dbReference type="PIRSR" id="PIRSR600821-50"/>
    </source>
</evidence>
<evidence type="ECO:0000313" key="10">
    <source>
        <dbReference type="Proteomes" id="UP000282076"/>
    </source>
</evidence>
<evidence type="ECO:0000313" key="9">
    <source>
        <dbReference type="EMBL" id="RKP44802.1"/>
    </source>
</evidence>
<feature type="active site" description="Proton acceptor; specific for L-alanine" evidence="5">
    <location>
        <position position="267"/>
    </location>
</feature>
<dbReference type="Gene3D" id="2.40.37.10">
    <property type="entry name" value="Lyase, Ornithine Decarboxylase, Chain A, domain 1"/>
    <property type="match status" value="1"/>
</dbReference>
<dbReference type="AlphaFoldDB" id="A0A494X363"/>
<keyword evidence="10" id="KW-1185">Reference proteome</keyword>
<dbReference type="EC" id="5.1.1.1" evidence="5"/>
<dbReference type="PROSITE" id="PS00395">
    <property type="entry name" value="ALANINE_RACEMASE"/>
    <property type="match status" value="1"/>
</dbReference>
<comment type="similarity">
    <text evidence="5">Belongs to the alanine racemase family.</text>
</comment>
<dbReference type="GO" id="GO:0005829">
    <property type="term" value="C:cytosol"/>
    <property type="evidence" value="ECO:0007669"/>
    <property type="project" value="TreeGrafter"/>
</dbReference>
<evidence type="ECO:0000256" key="2">
    <source>
        <dbReference type="ARBA" id="ARBA00001933"/>
    </source>
</evidence>
<dbReference type="PANTHER" id="PTHR30511">
    <property type="entry name" value="ALANINE RACEMASE"/>
    <property type="match status" value="1"/>
</dbReference>
<feature type="binding site" evidence="5 7">
    <location>
        <position position="315"/>
    </location>
    <ligand>
        <name>substrate</name>
    </ligand>
</feature>
<protein>
    <recommendedName>
        <fullName evidence="5">Alanine racemase</fullName>
        <ecNumber evidence="5">5.1.1.1</ecNumber>
    </recommendedName>
</protein>
<dbReference type="PANTHER" id="PTHR30511:SF0">
    <property type="entry name" value="ALANINE RACEMASE, CATABOLIC-RELATED"/>
    <property type="match status" value="1"/>
</dbReference>
<evidence type="ECO:0000256" key="7">
    <source>
        <dbReference type="PIRSR" id="PIRSR600821-52"/>
    </source>
</evidence>
<dbReference type="HAMAP" id="MF_01201">
    <property type="entry name" value="Ala_racemase"/>
    <property type="match status" value="1"/>
</dbReference>
<dbReference type="FunFam" id="3.20.20.10:FF:000002">
    <property type="entry name" value="Alanine racemase"/>
    <property type="match status" value="1"/>
</dbReference>
<dbReference type="SUPFAM" id="SSF50621">
    <property type="entry name" value="Alanine racemase C-terminal domain-like"/>
    <property type="match status" value="1"/>
</dbReference>
<dbReference type="InterPro" id="IPR029066">
    <property type="entry name" value="PLP-binding_barrel"/>
</dbReference>
<dbReference type="GO" id="GO:0030170">
    <property type="term" value="F:pyridoxal phosphate binding"/>
    <property type="evidence" value="ECO:0007669"/>
    <property type="project" value="UniProtKB-UniRule"/>
</dbReference>
<feature type="binding site" evidence="5 7">
    <location>
        <position position="136"/>
    </location>
    <ligand>
        <name>substrate</name>
    </ligand>
</feature>
<gene>
    <name evidence="9" type="primary">alr</name>
    <name evidence="9" type="ORF">D7Z26_26415</name>
</gene>
<evidence type="ECO:0000256" key="5">
    <source>
        <dbReference type="HAMAP-Rule" id="MF_01201"/>
    </source>
</evidence>
<accession>A0A494X363</accession>